<dbReference type="eggNOG" id="ENOG502S5Y7">
    <property type="taxonomic scope" value="Eukaryota"/>
</dbReference>
<dbReference type="EMBL" id="CP001159">
    <property type="protein sequence ID" value="ACI64097.1"/>
    <property type="molecule type" value="Genomic_DNA"/>
</dbReference>
<reference evidence="6 7" key="1">
    <citation type="journal article" date="2004" name="Science">
        <title>The genome of the diatom Thalassiosira pseudonana: ecology, evolution, and metabolism.</title>
        <authorList>
            <person name="Armbrust E.V."/>
            <person name="Berges J.A."/>
            <person name="Bowler C."/>
            <person name="Green B.R."/>
            <person name="Martinez D."/>
            <person name="Putnam N.H."/>
            <person name="Zhou S."/>
            <person name="Allen A.E."/>
            <person name="Apt K.E."/>
            <person name="Bechner M."/>
            <person name="Brzezinski M.A."/>
            <person name="Chaal B.K."/>
            <person name="Chiovitti A."/>
            <person name="Davis A.K."/>
            <person name="Demarest M.S."/>
            <person name="Detter J.C."/>
            <person name="Glavina T."/>
            <person name="Goodstein D."/>
            <person name="Hadi M.Z."/>
            <person name="Hellsten U."/>
            <person name="Hildebrand M."/>
            <person name="Jenkins B.D."/>
            <person name="Jurka J."/>
            <person name="Kapitonov V.V."/>
            <person name="Kroger N."/>
            <person name="Lau W.W."/>
            <person name="Lane T.W."/>
            <person name="Larimer F.W."/>
            <person name="Lippmeier J.C."/>
            <person name="Lucas S."/>
            <person name="Medina M."/>
            <person name="Montsant A."/>
            <person name="Obornik M."/>
            <person name="Parker M.S."/>
            <person name="Palenik B."/>
            <person name="Pazour G.J."/>
            <person name="Richardson P.M."/>
            <person name="Rynearson T.A."/>
            <person name="Saito M.A."/>
            <person name="Schwartz D.C."/>
            <person name="Thamatrakoln K."/>
            <person name="Valentin K."/>
            <person name="Vardi A."/>
            <person name="Wilkerson F.P."/>
            <person name="Rokhsar D.S."/>
        </authorList>
    </citation>
    <scope>NUCLEOTIDE SEQUENCE [LARGE SCALE GENOMIC DNA]</scope>
    <source>
        <strain evidence="6 7">CCMP1335</strain>
    </source>
</reference>
<dbReference type="AlphaFoldDB" id="B5YLL0"/>
<proteinExistence type="predicted"/>
<feature type="region of interest" description="Disordered" evidence="4">
    <location>
        <begin position="79"/>
        <end position="102"/>
    </location>
</feature>
<keyword evidence="7" id="KW-1185">Reference proteome</keyword>
<evidence type="ECO:0000313" key="7">
    <source>
        <dbReference type="Proteomes" id="UP000001449"/>
    </source>
</evidence>
<dbReference type="InParanoid" id="B5YLL0"/>
<feature type="domain" description="TRNA-binding" evidence="5">
    <location>
        <begin position="1"/>
        <end position="121"/>
    </location>
</feature>
<dbReference type="Proteomes" id="UP000001449">
    <property type="component" value="Chromosome 18"/>
</dbReference>
<dbReference type="PROSITE" id="PS50886">
    <property type="entry name" value="TRBD"/>
    <property type="match status" value="1"/>
</dbReference>
<dbReference type="GeneID" id="7442941"/>
<evidence type="ECO:0000259" key="5">
    <source>
        <dbReference type="PROSITE" id="PS50886"/>
    </source>
</evidence>
<keyword evidence="2 3" id="KW-0694">RNA-binding</keyword>
<gene>
    <name evidence="6" type="ORF">THAPS_10818</name>
</gene>
<dbReference type="HOGENOM" id="CLU_106018_0_0_1"/>
<dbReference type="RefSeq" id="XP_002295380.1">
    <property type="nucleotide sequence ID" value="XM_002295344.1"/>
</dbReference>
<dbReference type="GO" id="GO:0000049">
    <property type="term" value="F:tRNA binding"/>
    <property type="evidence" value="ECO:0007669"/>
    <property type="project" value="UniProtKB-UniRule"/>
</dbReference>
<dbReference type="PaxDb" id="35128-Thaps10818"/>
<feature type="compositionally biased region" description="Basic and acidic residues" evidence="4">
    <location>
        <begin position="184"/>
        <end position="216"/>
    </location>
</feature>
<dbReference type="KEGG" id="tps:THAPS_10818"/>
<dbReference type="InterPro" id="IPR002547">
    <property type="entry name" value="tRNA-bd_dom"/>
</dbReference>
<evidence type="ECO:0000256" key="1">
    <source>
        <dbReference type="ARBA" id="ARBA00022555"/>
    </source>
</evidence>
<dbReference type="STRING" id="35128.B5YLL0"/>
<dbReference type="OMA" id="CDARMLG"/>
<evidence type="ECO:0000256" key="3">
    <source>
        <dbReference type="PROSITE-ProRule" id="PRU00209"/>
    </source>
</evidence>
<evidence type="ECO:0000313" key="6">
    <source>
        <dbReference type="EMBL" id="ACI64097.1"/>
    </source>
</evidence>
<keyword evidence="1 3" id="KW-0820">tRNA-binding</keyword>
<reference evidence="6 7" key="2">
    <citation type="journal article" date="2008" name="Nature">
        <title>The Phaeodactylum genome reveals the evolutionary history of diatom genomes.</title>
        <authorList>
            <person name="Bowler C."/>
            <person name="Allen A.E."/>
            <person name="Badger J.H."/>
            <person name="Grimwood J."/>
            <person name="Jabbari K."/>
            <person name="Kuo A."/>
            <person name="Maheswari U."/>
            <person name="Martens C."/>
            <person name="Maumus F."/>
            <person name="Otillar R.P."/>
            <person name="Rayko E."/>
            <person name="Salamov A."/>
            <person name="Vandepoele K."/>
            <person name="Beszteri B."/>
            <person name="Gruber A."/>
            <person name="Heijde M."/>
            <person name="Katinka M."/>
            <person name="Mock T."/>
            <person name="Valentin K."/>
            <person name="Verret F."/>
            <person name="Berges J.A."/>
            <person name="Brownlee C."/>
            <person name="Cadoret J.P."/>
            <person name="Chiovitti A."/>
            <person name="Choi C.J."/>
            <person name="Coesel S."/>
            <person name="De Martino A."/>
            <person name="Detter J.C."/>
            <person name="Durkin C."/>
            <person name="Falciatore A."/>
            <person name="Fournet J."/>
            <person name="Haruta M."/>
            <person name="Huysman M.J."/>
            <person name="Jenkins B.D."/>
            <person name="Jiroutova K."/>
            <person name="Jorgensen R.E."/>
            <person name="Joubert Y."/>
            <person name="Kaplan A."/>
            <person name="Kroger N."/>
            <person name="Kroth P.G."/>
            <person name="La Roche J."/>
            <person name="Lindquist E."/>
            <person name="Lommer M."/>
            <person name="Martin-Jezequel V."/>
            <person name="Lopez P.J."/>
            <person name="Lucas S."/>
            <person name="Mangogna M."/>
            <person name="McGinnis K."/>
            <person name="Medlin L.K."/>
            <person name="Montsant A."/>
            <person name="Oudot-Le Secq M.P."/>
            <person name="Napoli C."/>
            <person name="Obornik M."/>
            <person name="Parker M.S."/>
            <person name="Petit J.L."/>
            <person name="Porcel B.M."/>
            <person name="Poulsen N."/>
            <person name="Robison M."/>
            <person name="Rychlewski L."/>
            <person name="Rynearson T.A."/>
            <person name="Schmutz J."/>
            <person name="Shapiro H."/>
            <person name="Siaut M."/>
            <person name="Stanley M."/>
            <person name="Sussman M.R."/>
            <person name="Taylor A.R."/>
            <person name="Vardi A."/>
            <person name="von Dassow P."/>
            <person name="Vyverman W."/>
            <person name="Willis A."/>
            <person name="Wyrwicz L.S."/>
            <person name="Rokhsar D.S."/>
            <person name="Weissenbach J."/>
            <person name="Armbrust E.V."/>
            <person name="Green B.R."/>
            <person name="Van de Peer Y."/>
            <person name="Grigoriev I.V."/>
        </authorList>
    </citation>
    <scope>NUCLEOTIDE SEQUENCE [LARGE SCALE GENOMIC DNA]</scope>
    <source>
        <strain evidence="6 7">CCMP1335</strain>
    </source>
</reference>
<feature type="region of interest" description="Disordered" evidence="4">
    <location>
        <begin position="146"/>
        <end position="216"/>
    </location>
</feature>
<accession>B5YLL0</accession>
<organism evidence="6 7">
    <name type="scientific">Thalassiosira pseudonana</name>
    <name type="common">Marine diatom</name>
    <name type="synonym">Cyclotella nana</name>
    <dbReference type="NCBI Taxonomy" id="35128"/>
    <lineage>
        <taxon>Eukaryota</taxon>
        <taxon>Sar</taxon>
        <taxon>Stramenopiles</taxon>
        <taxon>Ochrophyta</taxon>
        <taxon>Bacillariophyta</taxon>
        <taxon>Coscinodiscophyceae</taxon>
        <taxon>Thalassiosirophycidae</taxon>
        <taxon>Thalassiosirales</taxon>
        <taxon>Thalassiosiraceae</taxon>
        <taxon>Thalassiosira</taxon>
    </lineage>
</organism>
<evidence type="ECO:0000256" key="4">
    <source>
        <dbReference type="SAM" id="MobiDB-lite"/>
    </source>
</evidence>
<sequence length="216" mass="22573">MADTSSYKVGLVLSVDDKSSKGGKTLKACSVDIGNEEPVTVVTAASNVREGSRIVIAPVGSTIINDEGEEQTLTKATVGGIPSEGEASTRTRHSSTSLNSRQYPSNLFPIIKTLDTTNNTKPHNIKGMFCDARMLGWGSGSAGIAAQVPGSFNPGDAPPKTKPGAPGSKSEEASVPSVEVQGLFEKKLSKEEKKALAAKKREEKRKAKEAAAEGDS</sequence>
<dbReference type="Gene3D" id="2.40.50.140">
    <property type="entry name" value="Nucleic acid-binding proteins"/>
    <property type="match status" value="1"/>
</dbReference>
<dbReference type="InterPro" id="IPR012340">
    <property type="entry name" value="NA-bd_OB-fold"/>
</dbReference>
<evidence type="ECO:0000256" key="2">
    <source>
        <dbReference type="ARBA" id="ARBA00022884"/>
    </source>
</evidence>
<dbReference type="SUPFAM" id="SSF50249">
    <property type="entry name" value="Nucleic acid-binding proteins"/>
    <property type="match status" value="1"/>
</dbReference>
<name>B5YLL0_THAPS</name>
<protein>
    <recommendedName>
        <fullName evidence="5">tRNA-binding domain-containing protein</fullName>
    </recommendedName>
</protein>